<name>A0ABD1K5U8_9TELE</name>
<dbReference type="InterPro" id="IPR029028">
    <property type="entry name" value="Alpha/beta_knot_MTases"/>
</dbReference>
<comment type="subcellular location">
    <subcellularLocation>
        <location evidence="1">Mitochondrion</location>
    </subcellularLocation>
</comment>
<dbReference type="Proteomes" id="UP001591681">
    <property type="component" value="Unassembled WGS sequence"/>
</dbReference>
<evidence type="ECO:0000313" key="12">
    <source>
        <dbReference type="EMBL" id="KAL2094278.1"/>
    </source>
</evidence>
<feature type="region of interest" description="Disordered" evidence="10">
    <location>
        <begin position="79"/>
        <end position="113"/>
    </location>
</feature>
<evidence type="ECO:0000256" key="6">
    <source>
        <dbReference type="ARBA" id="ARBA00022691"/>
    </source>
</evidence>
<comment type="similarity">
    <text evidence="2">Belongs to the class IV-like SAM-binding methyltransferase superfamily. RNA methyltransferase TrmH family.</text>
</comment>
<dbReference type="EMBL" id="JBHFQA010000008">
    <property type="protein sequence ID" value="KAL2094278.1"/>
    <property type="molecule type" value="Genomic_DNA"/>
</dbReference>
<dbReference type="Pfam" id="PF00588">
    <property type="entry name" value="SpoU_methylase"/>
    <property type="match status" value="1"/>
</dbReference>
<dbReference type="AlphaFoldDB" id="A0ABD1K5U8"/>
<dbReference type="InterPro" id="IPR004441">
    <property type="entry name" value="rRNA_MeTrfase_TrmH"/>
</dbReference>
<accession>A0ABD1K5U8</accession>
<evidence type="ECO:0000256" key="9">
    <source>
        <dbReference type="ARBA" id="ARBA00034881"/>
    </source>
</evidence>
<keyword evidence="6" id="KW-0949">S-adenosyl-L-methionine</keyword>
<evidence type="ECO:0000256" key="8">
    <source>
        <dbReference type="ARBA" id="ARBA00023128"/>
    </source>
</evidence>
<feature type="domain" description="RNA 2-O ribose methyltransferase substrate binding" evidence="11">
    <location>
        <begin position="153"/>
        <end position="231"/>
    </location>
</feature>
<keyword evidence="5" id="KW-0808">Transferase</keyword>
<gene>
    <name evidence="12" type="ORF">ACEWY4_008997</name>
</gene>
<evidence type="ECO:0000256" key="10">
    <source>
        <dbReference type="SAM" id="MobiDB-lite"/>
    </source>
</evidence>
<dbReference type="PANTHER" id="PTHR46103:SF1">
    <property type="entry name" value="RRNA METHYLTRANSFERASE 1, MITOCHONDRIAL"/>
    <property type="match status" value="1"/>
</dbReference>
<reference evidence="12 13" key="1">
    <citation type="submission" date="2024-09" db="EMBL/GenBank/DDBJ databases">
        <title>A chromosome-level genome assembly of Gray's grenadier anchovy, Coilia grayii.</title>
        <authorList>
            <person name="Fu Z."/>
        </authorList>
    </citation>
    <scope>NUCLEOTIDE SEQUENCE [LARGE SCALE GENOMIC DNA]</scope>
    <source>
        <strain evidence="12">G4</strain>
        <tissue evidence="12">Muscle</tissue>
    </source>
</reference>
<dbReference type="Gene3D" id="3.30.1330.30">
    <property type="match status" value="1"/>
</dbReference>
<keyword evidence="13" id="KW-1185">Reference proteome</keyword>
<sequence length="411" mass="45631">MSRKSHNMYMLFRLMSLRSVNLSDVSQAIRKGSQIAPYHSSKSLSWPSDSGQKPVVKLRRSAFGSANLRRKAKVSSEWEDGPQHYMDSSQTLVGRNHHSEMTPATLKRRTGAKHKIPSELRILSLEDLPAGNQKALGASKADKPLVTDKRDDVVFGLYPCLLALTQGRRKVTRVFVKASEGQQKDALQEVCEEAVKRDVQIKWVSKRDLDKLTHGRVHQGVCLQASPLQYLREWSVAPQKPEPRNKTPLWLVLDGIQDPMNLGAILRSAYFLGVDRIASSIQNSCSLTPVVSKASSGVMEIVELYGYDNLEDMIQTKKEQGWQIVGTVGVEEESPEAPPVKCSDFQMLKPTLLLIGGEGSGLSTDLRSRCDALLTIPPRRELHPGVESLNVSVATGILLHSLLTSRPRGRR</sequence>
<evidence type="ECO:0000259" key="11">
    <source>
        <dbReference type="SMART" id="SM00967"/>
    </source>
</evidence>
<keyword evidence="3" id="KW-0698">rRNA processing</keyword>
<dbReference type="InterPro" id="IPR001537">
    <property type="entry name" value="SpoU_MeTrfase"/>
</dbReference>
<dbReference type="GO" id="GO:0006364">
    <property type="term" value="P:rRNA processing"/>
    <property type="evidence" value="ECO:0007669"/>
    <property type="project" value="UniProtKB-KW"/>
</dbReference>
<keyword evidence="7" id="KW-0809">Transit peptide</keyword>
<dbReference type="NCBIfam" id="TIGR00186">
    <property type="entry name" value="rRNA_methyl_3"/>
    <property type="match status" value="1"/>
</dbReference>
<keyword evidence="4" id="KW-0489">Methyltransferase</keyword>
<dbReference type="InterPro" id="IPR029026">
    <property type="entry name" value="tRNA_m1G_MTases_N"/>
</dbReference>
<dbReference type="InterPro" id="IPR047182">
    <property type="entry name" value="MRM1"/>
</dbReference>
<evidence type="ECO:0000256" key="4">
    <source>
        <dbReference type="ARBA" id="ARBA00022603"/>
    </source>
</evidence>
<proteinExistence type="inferred from homology"/>
<dbReference type="SUPFAM" id="SSF55315">
    <property type="entry name" value="L30e-like"/>
    <property type="match status" value="1"/>
</dbReference>
<dbReference type="InterPro" id="IPR029064">
    <property type="entry name" value="Ribosomal_eL30-like_sf"/>
</dbReference>
<dbReference type="Gene3D" id="3.40.1280.10">
    <property type="match status" value="1"/>
</dbReference>
<evidence type="ECO:0000313" key="13">
    <source>
        <dbReference type="Proteomes" id="UP001591681"/>
    </source>
</evidence>
<dbReference type="FunFam" id="3.40.1280.10:FF:000054">
    <property type="entry name" value="rRNA methylase, putative"/>
    <property type="match status" value="1"/>
</dbReference>
<dbReference type="InterPro" id="IPR047261">
    <property type="entry name" value="MRM1_MeTrfase_dom"/>
</dbReference>
<evidence type="ECO:0000256" key="3">
    <source>
        <dbReference type="ARBA" id="ARBA00022552"/>
    </source>
</evidence>
<dbReference type="GO" id="GO:0005739">
    <property type="term" value="C:mitochondrion"/>
    <property type="evidence" value="ECO:0007669"/>
    <property type="project" value="UniProtKB-SubCell"/>
</dbReference>
<dbReference type="InterPro" id="IPR013123">
    <property type="entry name" value="SpoU_subst-bd"/>
</dbReference>
<organism evidence="12 13">
    <name type="scientific">Coilia grayii</name>
    <name type="common">Gray's grenadier anchovy</name>
    <dbReference type="NCBI Taxonomy" id="363190"/>
    <lineage>
        <taxon>Eukaryota</taxon>
        <taxon>Metazoa</taxon>
        <taxon>Chordata</taxon>
        <taxon>Craniata</taxon>
        <taxon>Vertebrata</taxon>
        <taxon>Euteleostomi</taxon>
        <taxon>Actinopterygii</taxon>
        <taxon>Neopterygii</taxon>
        <taxon>Teleostei</taxon>
        <taxon>Clupei</taxon>
        <taxon>Clupeiformes</taxon>
        <taxon>Clupeoidei</taxon>
        <taxon>Engraulidae</taxon>
        <taxon>Coilinae</taxon>
        <taxon>Coilia</taxon>
    </lineage>
</organism>
<protein>
    <recommendedName>
        <fullName evidence="9">rRNA methyltransferase 1, mitochondrial</fullName>
    </recommendedName>
</protein>
<keyword evidence="8" id="KW-0496">Mitochondrion</keyword>
<dbReference type="PANTHER" id="PTHR46103">
    <property type="entry name" value="RRNA METHYLTRANSFERASE 1, MITOCHONDRIAL"/>
    <property type="match status" value="1"/>
</dbReference>
<dbReference type="Pfam" id="PF08032">
    <property type="entry name" value="SpoU_sub_bind"/>
    <property type="match status" value="1"/>
</dbReference>
<dbReference type="CDD" id="cd18105">
    <property type="entry name" value="SpoU-like_MRM1"/>
    <property type="match status" value="1"/>
</dbReference>
<evidence type="ECO:0000256" key="2">
    <source>
        <dbReference type="ARBA" id="ARBA00007228"/>
    </source>
</evidence>
<dbReference type="SUPFAM" id="SSF75217">
    <property type="entry name" value="alpha/beta knot"/>
    <property type="match status" value="1"/>
</dbReference>
<dbReference type="GO" id="GO:0008168">
    <property type="term" value="F:methyltransferase activity"/>
    <property type="evidence" value="ECO:0007669"/>
    <property type="project" value="UniProtKB-KW"/>
</dbReference>
<evidence type="ECO:0000256" key="1">
    <source>
        <dbReference type="ARBA" id="ARBA00004173"/>
    </source>
</evidence>
<evidence type="ECO:0000256" key="5">
    <source>
        <dbReference type="ARBA" id="ARBA00022679"/>
    </source>
</evidence>
<evidence type="ECO:0000256" key="7">
    <source>
        <dbReference type="ARBA" id="ARBA00022946"/>
    </source>
</evidence>
<dbReference type="SMART" id="SM00967">
    <property type="entry name" value="SpoU_sub_bind"/>
    <property type="match status" value="1"/>
</dbReference>
<dbReference type="GO" id="GO:0032259">
    <property type="term" value="P:methylation"/>
    <property type="evidence" value="ECO:0007669"/>
    <property type="project" value="UniProtKB-KW"/>
</dbReference>
<comment type="caution">
    <text evidence="12">The sequence shown here is derived from an EMBL/GenBank/DDBJ whole genome shotgun (WGS) entry which is preliminary data.</text>
</comment>